<evidence type="ECO:0000256" key="2">
    <source>
        <dbReference type="ARBA" id="ARBA00006244"/>
    </source>
</evidence>
<dbReference type="Proteomes" id="UP000663877">
    <property type="component" value="Unassembled WGS sequence"/>
</dbReference>
<evidence type="ECO:0000313" key="11">
    <source>
        <dbReference type="EMBL" id="CAF1028648.1"/>
    </source>
</evidence>
<feature type="transmembrane region" description="Helical" evidence="8">
    <location>
        <begin position="56"/>
        <end position="75"/>
    </location>
</feature>
<comment type="caution">
    <text evidence="10">The sequence shown here is derived from an EMBL/GenBank/DDBJ whole genome shotgun (WGS) entry which is preliminary data.</text>
</comment>
<evidence type="ECO:0000313" key="13">
    <source>
        <dbReference type="Proteomes" id="UP000663832"/>
    </source>
</evidence>
<dbReference type="PANTHER" id="PTHR31247:SF5">
    <property type="entry name" value="DUF4203 DOMAIN-CONTAINING PROTEIN"/>
    <property type="match status" value="1"/>
</dbReference>
<dbReference type="Proteomes" id="UP000663832">
    <property type="component" value="Unassembled WGS sequence"/>
</dbReference>
<evidence type="ECO:0000313" key="10">
    <source>
        <dbReference type="EMBL" id="CAF0951104.1"/>
    </source>
</evidence>
<dbReference type="InterPro" id="IPR040236">
    <property type="entry name" value="TMEM198"/>
</dbReference>
<evidence type="ECO:0000256" key="7">
    <source>
        <dbReference type="SAM" id="MobiDB-lite"/>
    </source>
</evidence>
<evidence type="ECO:0000256" key="1">
    <source>
        <dbReference type="ARBA" id="ARBA00004141"/>
    </source>
</evidence>
<evidence type="ECO:0000256" key="3">
    <source>
        <dbReference type="ARBA" id="ARBA00022692"/>
    </source>
</evidence>
<feature type="transmembrane region" description="Helical" evidence="8">
    <location>
        <begin position="87"/>
        <end position="105"/>
    </location>
</feature>
<keyword evidence="4 8" id="KW-1133">Transmembrane helix</keyword>
<protein>
    <recommendedName>
        <fullName evidence="6">Transmembrane protein 198</fullName>
    </recommendedName>
</protein>
<evidence type="ECO:0000259" key="9">
    <source>
        <dbReference type="Pfam" id="PF13886"/>
    </source>
</evidence>
<feature type="domain" description="TM7S3/TM198-like" evidence="9">
    <location>
        <begin position="40"/>
        <end position="232"/>
    </location>
</feature>
<feature type="transmembrane region" description="Helical" evidence="8">
    <location>
        <begin position="111"/>
        <end position="129"/>
    </location>
</feature>
<feature type="transmembrane region" description="Helical" evidence="8">
    <location>
        <begin position="141"/>
        <end position="161"/>
    </location>
</feature>
<organism evidence="10 14">
    <name type="scientific">Adineta steineri</name>
    <dbReference type="NCBI Taxonomy" id="433720"/>
    <lineage>
        <taxon>Eukaryota</taxon>
        <taxon>Metazoa</taxon>
        <taxon>Spiralia</taxon>
        <taxon>Gnathifera</taxon>
        <taxon>Rotifera</taxon>
        <taxon>Eurotatoria</taxon>
        <taxon>Bdelloidea</taxon>
        <taxon>Adinetida</taxon>
        <taxon>Adinetidae</taxon>
        <taxon>Adineta</taxon>
    </lineage>
</organism>
<dbReference type="EMBL" id="CAJNOM010000092">
    <property type="protein sequence ID" value="CAF1028648.1"/>
    <property type="molecule type" value="Genomic_DNA"/>
</dbReference>
<evidence type="ECO:0000256" key="4">
    <source>
        <dbReference type="ARBA" id="ARBA00022989"/>
    </source>
</evidence>
<dbReference type="Pfam" id="PF13886">
    <property type="entry name" value="TM7S3_TM198"/>
    <property type="match status" value="1"/>
</dbReference>
<sequence>MRNNSSSWLITTNRTMTMNEYCNISLPVDYDLHWLIAYSTLAFIGLFYALLGYRWWRLTMFVTSFGLGSLFLYIILSTQPTMNESQLIGVSCSIATLFGLIGALLQYVGLFINGFCFGLTLSITTFISLDMKNRANGITTSFWLPIGLILLLGLICAIITLRFQKTMIIITSSCLAGVCQILVLDYFLQSSVLLHFIHKRLLFESTPTLCIRHWIIAIILPIVMCFGIVIQFTCTGKDYDHRDSWQKAISAGRKRYTTANLKRIRRHYNQDTLREHIIPDESNRFRYFYHIRRANGDALPSDFIQNVRQQNSAAVRLTTNNNSNNNNHNNNNNNTSQSVVSSNGATTTVTSARIDTDSTTTTLTHLM</sequence>
<dbReference type="PANTHER" id="PTHR31247">
    <property type="entry name" value="TRANSMEMBRANE PROTEIN 198 FAMILY MEMBER"/>
    <property type="match status" value="1"/>
</dbReference>
<feature type="transmembrane region" description="Helical" evidence="8">
    <location>
        <begin position="209"/>
        <end position="232"/>
    </location>
</feature>
<dbReference type="EMBL" id="CAJNOI010000052">
    <property type="protein sequence ID" value="CAF0951104.1"/>
    <property type="molecule type" value="Genomic_DNA"/>
</dbReference>
<reference evidence="10" key="1">
    <citation type="submission" date="2021-02" db="EMBL/GenBank/DDBJ databases">
        <authorList>
            <person name="Nowell W R."/>
        </authorList>
    </citation>
    <scope>NUCLEOTIDE SEQUENCE</scope>
</reference>
<feature type="transmembrane region" description="Helical" evidence="8">
    <location>
        <begin position="32"/>
        <end position="50"/>
    </location>
</feature>
<gene>
    <name evidence="10" type="ORF">BJG266_LOCUS13217</name>
    <name evidence="11" type="ORF">QVE165_LOCUS16412</name>
    <name evidence="12" type="ORF">QVE165_LOCUS36116</name>
</gene>
<evidence type="ECO:0000256" key="8">
    <source>
        <dbReference type="SAM" id="Phobius"/>
    </source>
</evidence>
<evidence type="ECO:0000256" key="5">
    <source>
        <dbReference type="ARBA" id="ARBA00023136"/>
    </source>
</evidence>
<dbReference type="EMBL" id="CAJNOM010000359">
    <property type="protein sequence ID" value="CAF1389322.1"/>
    <property type="molecule type" value="Genomic_DNA"/>
</dbReference>
<comment type="subcellular location">
    <subcellularLocation>
        <location evidence="1">Membrane</location>
        <topology evidence="1">Multi-pass membrane protein</topology>
    </subcellularLocation>
</comment>
<keyword evidence="3 8" id="KW-0812">Transmembrane</keyword>
<proteinExistence type="inferred from homology"/>
<dbReference type="InterPro" id="IPR025256">
    <property type="entry name" value="TM7S3/TM198-like_dom"/>
</dbReference>
<evidence type="ECO:0000313" key="14">
    <source>
        <dbReference type="Proteomes" id="UP000663877"/>
    </source>
</evidence>
<dbReference type="GO" id="GO:0005886">
    <property type="term" value="C:plasma membrane"/>
    <property type="evidence" value="ECO:0007669"/>
    <property type="project" value="TreeGrafter"/>
</dbReference>
<comment type="similarity">
    <text evidence="2">Belongs to the TMEM198 family.</text>
</comment>
<evidence type="ECO:0000313" key="12">
    <source>
        <dbReference type="EMBL" id="CAF1389322.1"/>
    </source>
</evidence>
<feature type="compositionally biased region" description="Low complexity" evidence="7">
    <location>
        <begin position="320"/>
        <end position="343"/>
    </location>
</feature>
<dbReference type="OrthoDB" id="115781at2759"/>
<feature type="transmembrane region" description="Helical" evidence="8">
    <location>
        <begin position="167"/>
        <end position="188"/>
    </location>
</feature>
<keyword evidence="13" id="KW-1185">Reference proteome</keyword>
<accession>A0A814DAJ7</accession>
<feature type="region of interest" description="Disordered" evidence="7">
    <location>
        <begin position="320"/>
        <end position="349"/>
    </location>
</feature>
<keyword evidence="5 8" id="KW-0472">Membrane</keyword>
<dbReference type="AlphaFoldDB" id="A0A814DAJ7"/>
<evidence type="ECO:0000256" key="6">
    <source>
        <dbReference type="ARBA" id="ARBA00049737"/>
    </source>
</evidence>
<name>A0A814DAJ7_9BILA</name>